<dbReference type="EMBL" id="JAGKSP010000008">
    <property type="protein sequence ID" value="MBP3964917.1"/>
    <property type="molecule type" value="Genomic_DNA"/>
</dbReference>
<evidence type="ECO:0008006" key="3">
    <source>
        <dbReference type="Google" id="ProtNLM"/>
    </source>
</evidence>
<evidence type="ECO:0000313" key="2">
    <source>
        <dbReference type="Proteomes" id="UP000673394"/>
    </source>
</evidence>
<name>A0ABS5CGA6_9BACL</name>
<sequence>MNNYNVFNTEHNPIYMQQNNPYTSPGVNEGPEADAAKSGFLFILNTGSTSAGSGSSLLLQATNPNGSGKKLYISRITGGTTAAATLTIASGGTITGGTTPTPFNALFGSSTTSVATTKQNTGSLGGSPTTCMVMQVTSGLFDVDFTGSLIVQANQTISVTLGTGTLTGAINLTWWEV</sequence>
<dbReference type="RefSeq" id="WP_210660936.1">
    <property type="nucleotide sequence ID" value="NZ_JAGKSP010000008.1"/>
</dbReference>
<accession>A0ABS5CGA6</accession>
<proteinExistence type="predicted"/>
<dbReference type="Proteomes" id="UP000673394">
    <property type="component" value="Unassembled WGS sequence"/>
</dbReference>
<comment type="caution">
    <text evidence="1">The sequence shown here is derived from an EMBL/GenBank/DDBJ whole genome shotgun (WGS) entry which is preliminary data.</text>
</comment>
<reference evidence="1 2" key="1">
    <citation type="submission" date="2021-04" db="EMBL/GenBank/DDBJ databases">
        <title>Paenibacillus sp. DLE-14 whole genome sequence.</title>
        <authorList>
            <person name="Ham Y.J."/>
        </authorList>
    </citation>
    <scope>NUCLEOTIDE SEQUENCE [LARGE SCALE GENOMIC DNA]</scope>
    <source>
        <strain evidence="1 2">DLE-14</strain>
    </source>
</reference>
<gene>
    <name evidence="1" type="ORF">I8J30_19520</name>
</gene>
<protein>
    <recommendedName>
        <fullName evidence="3">BclA C-terminal domain-containing protein</fullName>
    </recommendedName>
</protein>
<organism evidence="1 2">
    <name type="scientific">Paenibacillus lignilyticus</name>
    <dbReference type="NCBI Taxonomy" id="1172615"/>
    <lineage>
        <taxon>Bacteria</taxon>
        <taxon>Bacillati</taxon>
        <taxon>Bacillota</taxon>
        <taxon>Bacilli</taxon>
        <taxon>Bacillales</taxon>
        <taxon>Paenibacillaceae</taxon>
        <taxon>Paenibacillus</taxon>
    </lineage>
</organism>
<evidence type="ECO:0000313" key="1">
    <source>
        <dbReference type="EMBL" id="MBP3964917.1"/>
    </source>
</evidence>
<keyword evidence="2" id="KW-1185">Reference proteome</keyword>